<organism evidence="2 3">
    <name type="scientific">Ornatilinea apprima</name>
    <dbReference type="NCBI Taxonomy" id="1134406"/>
    <lineage>
        <taxon>Bacteria</taxon>
        <taxon>Bacillati</taxon>
        <taxon>Chloroflexota</taxon>
        <taxon>Anaerolineae</taxon>
        <taxon>Anaerolineales</taxon>
        <taxon>Anaerolineaceae</taxon>
        <taxon>Ornatilinea</taxon>
    </lineage>
</organism>
<proteinExistence type="predicted"/>
<dbReference type="EMBL" id="LGCL01000004">
    <property type="protein sequence ID" value="KPL80518.1"/>
    <property type="molecule type" value="Genomic_DNA"/>
</dbReference>
<accession>A0A0P6XV90</accession>
<gene>
    <name evidence="2" type="ORF">ADN00_01320</name>
</gene>
<dbReference type="PANTHER" id="PTHR34310">
    <property type="entry name" value="DUF427 DOMAIN PROTEIN (AFU_ORTHOLOGUE AFUA_3G02220)"/>
    <property type="match status" value="1"/>
</dbReference>
<dbReference type="OrthoDB" id="119916at2"/>
<sequence>MKAVFNGTIIAESEQTQVVEGNHYFPPASLKMEYFLPSDRHTTCPWKGEASYYHIRVGNVEKQNAAWSYPQPKEAARQISGYVAFYPHLVQVVED</sequence>
<dbReference type="PATRIC" id="fig|1134406.4.peg.1015"/>
<protein>
    <recommendedName>
        <fullName evidence="1">DUF427 domain-containing protein</fullName>
    </recommendedName>
</protein>
<dbReference type="PANTHER" id="PTHR34310:SF5">
    <property type="entry name" value="DUF427 DOMAIN PROTEIN (AFU_ORTHOLOGUE AFUA_3G02220)"/>
    <property type="match status" value="1"/>
</dbReference>
<reference evidence="2 3" key="1">
    <citation type="submission" date="2015-07" db="EMBL/GenBank/DDBJ databases">
        <title>Genome sequence of Ornatilinea apprima DSM 23815.</title>
        <authorList>
            <person name="Hemp J."/>
            <person name="Ward L.M."/>
            <person name="Pace L.A."/>
            <person name="Fischer W.W."/>
        </authorList>
    </citation>
    <scope>NUCLEOTIDE SEQUENCE [LARGE SCALE GENOMIC DNA]</scope>
    <source>
        <strain evidence="2 3">P3M-1</strain>
    </source>
</reference>
<dbReference type="AlphaFoldDB" id="A0A0P6XV90"/>
<dbReference type="Pfam" id="PF04248">
    <property type="entry name" value="NTP_transf_9"/>
    <property type="match status" value="1"/>
</dbReference>
<evidence type="ECO:0000259" key="1">
    <source>
        <dbReference type="Pfam" id="PF04248"/>
    </source>
</evidence>
<dbReference type="Gene3D" id="2.170.150.40">
    <property type="entry name" value="Domain of unknown function (DUF427)"/>
    <property type="match status" value="1"/>
</dbReference>
<name>A0A0P6XV90_9CHLR</name>
<dbReference type="InterPro" id="IPR007361">
    <property type="entry name" value="DUF427"/>
</dbReference>
<comment type="caution">
    <text evidence="2">The sequence shown here is derived from an EMBL/GenBank/DDBJ whole genome shotgun (WGS) entry which is preliminary data.</text>
</comment>
<evidence type="ECO:0000313" key="2">
    <source>
        <dbReference type="EMBL" id="KPL80518.1"/>
    </source>
</evidence>
<dbReference type="InterPro" id="IPR038694">
    <property type="entry name" value="DUF427_sf"/>
</dbReference>
<dbReference type="RefSeq" id="WP_075061160.1">
    <property type="nucleotide sequence ID" value="NZ_LGCL01000004.1"/>
</dbReference>
<dbReference type="STRING" id="1134406.ADN00_01320"/>
<dbReference type="Proteomes" id="UP000050417">
    <property type="component" value="Unassembled WGS sequence"/>
</dbReference>
<evidence type="ECO:0000313" key="3">
    <source>
        <dbReference type="Proteomes" id="UP000050417"/>
    </source>
</evidence>
<keyword evidence="3" id="KW-1185">Reference proteome</keyword>
<feature type="domain" description="DUF427" evidence="1">
    <location>
        <begin position="1"/>
        <end position="87"/>
    </location>
</feature>